<evidence type="ECO:0000313" key="3">
    <source>
        <dbReference type="EMBL" id="GAA0612715.1"/>
    </source>
</evidence>
<organism evidence="3 4">
    <name type="scientific">Streptomyces crystallinus</name>
    <dbReference type="NCBI Taxonomy" id="68191"/>
    <lineage>
        <taxon>Bacteria</taxon>
        <taxon>Bacillati</taxon>
        <taxon>Actinomycetota</taxon>
        <taxon>Actinomycetes</taxon>
        <taxon>Kitasatosporales</taxon>
        <taxon>Streptomycetaceae</taxon>
        <taxon>Streptomyces</taxon>
    </lineage>
</organism>
<evidence type="ECO:0008006" key="5">
    <source>
        <dbReference type="Google" id="ProtNLM"/>
    </source>
</evidence>
<protein>
    <recommendedName>
        <fullName evidence="5">DUF2961 domain-containing protein</fullName>
    </recommendedName>
</protein>
<evidence type="ECO:0000313" key="4">
    <source>
        <dbReference type="Proteomes" id="UP001500668"/>
    </source>
</evidence>
<proteinExistence type="predicted"/>
<accession>A0ABP3RR80</accession>
<dbReference type="EMBL" id="BAAACA010000034">
    <property type="protein sequence ID" value="GAA0612715.1"/>
    <property type="molecule type" value="Genomic_DNA"/>
</dbReference>
<dbReference type="InterPro" id="IPR021345">
    <property type="entry name" value="DUF2961"/>
</dbReference>
<feature type="chain" id="PRO_5047202933" description="DUF2961 domain-containing protein" evidence="2">
    <location>
        <begin position="29"/>
        <end position="741"/>
    </location>
</feature>
<sequence>MRCASWLSRATATAVTVVLALLPSYAEATAGDPPGPADTFTAENKTPAGWDTYRRLDHLPDIPAGVRTLQFSSFDRTGGNTQDGFFGTYSCLRTTADGCVIAEQHGAGEIGTIWFTRDNGDVSHTGTLTIELDGKKVLQAPLQDVVDGRLGAPFTPPLVANADASSGGVLIEVPMPYRTSMRITTQHNPHFYHVTYRSFADADGIVAFDPRDPAQDVATLLTAAGTRDPKPTLPGARTTTRALNIPPGRTQTLATTTTPGLLTALEIRLPQASGTTAQEAGGSRRRTGALTTDVRGRITDDARTGAMASDHAHLSRTAASARRGAYATGLVPTHSDPTAAAVARTLLTGLRLRMSFDGQRTVDAPLGEFFGTGQDLAPVRALMFAADPPTQTFRAWWPMPYAALARVQLYNGSDIPVTAGSASVSEAPSPAHAQAVRTRAEGLFHALSHTGPTVPGTSWSFLSTRGRGKFVGVSHSMQGALDRTYLEGDERVYVDGARSPQIHGTGTEDFYQSGWYFNRGPYTLPFNGNPSHLTASSGCATGRDCTTAYRLQLHDAVAFTQSIDHTIEHGPMNDRQADYSSTAFWYGNSTPASYTSDIVRLGDPASERTHHYTSSTTAPLTMLDSAFEGDAHTPTRLRAPTRATRAPVTFTLAIDPGNNGVELRHTCDQQQGPQQTEISVQGHPLHDWYQPLVNTDRRWLDDTYQLPAALTRGRRMLTVTLTPAPNGPAWSAAAYEARSLT</sequence>
<comment type="caution">
    <text evidence="3">The sequence shown here is derived from an EMBL/GenBank/DDBJ whole genome shotgun (WGS) entry which is preliminary data.</text>
</comment>
<gene>
    <name evidence="3" type="ORF">GCM10010394_48210</name>
</gene>
<keyword evidence="2" id="KW-0732">Signal</keyword>
<evidence type="ECO:0000256" key="2">
    <source>
        <dbReference type="SAM" id="SignalP"/>
    </source>
</evidence>
<reference evidence="4" key="1">
    <citation type="journal article" date="2019" name="Int. J. Syst. Evol. Microbiol.">
        <title>The Global Catalogue of Microorganisms (GCM) 10K type strain sequencing project: providing services to taxonomists for standard genome sequencing and annotation.</title>
        <authorList>
            <consortium name="The Broad Institute Genomics Platform"/>
            <consortium name="The Broad Institute Genome Sequencing Center for Infectious Disease"/>
            <person name="Wu L."/>
            <person name="Ma J."/>
        </authorList>
    </citation>
    <scope>NUCLEOTIDE SEQUENCE [LARGE SCALE GENOMIC DNA]</scope>
    <source>
        <strain evidence="4">JCM 5067</strain>
    </source>
</reference>
<feature type="region of interest" description="Disordered" evidence="1">
    <location>
        <begin position="225"/>
        <end position="254"/>
    </location>
</feature>
<keyword evidence="4" id="KW-1185">Reference proteome</keyword>
<dbReference type="Gene3D" id="2.60.120.1390">
    <property type="match status" value="3"/>
</dbReference>
<evidence type="ECO:0000256" key="1">
    <source>
        <dbReference type="SAM" id="MobiDB-lite"/>
    </source>
</evidence>
<feature type="signal peptide" evidence="2">
    <location>
        <begin position="1"/>
        <end position="28"/>
    </location>
</feature>
<name>A0ABP3RR80_9ACTN</name>
<dbReference type="Pfam" id="PF11175">
    <property type="entry name" value="DUF2961"/>
    <property type="match status" value="1"/>
</dbReference>
<dbReference type="Proteomes" id="UP001500668">
    <property type="component" value="Unassembled WGS sequence"/>
</dbReference>